<keyword evidence="7" id="KW-1185">Reference proteome</keyword>
<dbReference type="Proteomes" id="UP001291623">
    <property type="component" value="Unassembled WGS sequence"/>
</dbReference>
<name>A0AAE1VDZ4_9SOLA</name>
<dbReference type="EMBL" id="JAVYJV010000010">
    <property type="protein sequence ID" value="KAK4360161.1"/>
    <property type="molecule type" value="Genomic_DNA"/>
</dbReference>
<dbReference type="SUPFAM" id="SSF101936">
    <property type="entry name" value="DNA-binding pseudobarrel domain"/>
    <property type="match status" value="1"/>
</dbReference>
<evidence type="ECO:0000256" key="4">
    <source>
        <dbReference type="ARBA" id="ARBA00023163"/>
    </source>
</evidence>
<keyword evidence="2" id="KW-0805">Transcription regulation</keyword>
<proteinExistence type="predicted"/>
<keyword evidence="5" id="KW-0539">Nucleus</keyword>
<keyword evidence="4" id="KW-0804">Transcription</keyword>
<dbReference type="GO" id="GO:0003677">
    <property type="term" value="F:DNA binding"/>
    <property type="evidence" value="ECO:0007669"/>
    <property type="project" value="UniProtKB-KW"/>
</dbReference>
<organism evidence="6 7">
    <name type="scientific">Anisodus tanguticus</name>
    <dbReference type="NCBI Taxonomy" id="243964"/>
    <lineage>
        <taxon>Eukaryota</taxon>
        <taxon>Viridiplantae</taxon>
        <taxon>Streptophyta</taxon>
        <taxon>Embryophyta</taxon>
        <taxon>Tracheophyta</taxon>
        <taxon>Spermatophyta</taxon>
        <taxon>Magnoliopsida</taxon>
        <taxon>eudicotyledons</taxon>
        <taxon>Gunneridae</taxon>
        <taxon>Pentapetalae</taxon>
        <taxon>asterids</taxon>
        <taxon>lamiids</taxon>
        <taxon>Solanales</taxon>
        <taxon>Solanaceae</taxon>
        <taxon>Solanoideae</taxon>
        <taxon>Hyoscyameae</taxon>
        <taxon>Anisodus</taxon>
    </lineage>
</organism>
<gene>
    <name evidence="6" type="ORF">RND71_019113</name>
</gene>
<evidence type="ECO:0000313" key="7">
    <source>
        <dbReference type="Proteomes" id="UP001291623"/>
    </source>
</evidence>
<dbReference type="Gene3D" id="2.40.330.10">
    <property type="entry name" value="DNA-binding pseudobarrel domain"/>
    <property type="match status" value="1"/>
</dbReference>
<evidence type="ECO:0000256" key="2">
    <source>
        <dbReference type="ARBA" id="ARBA00023015"/>
    </source>
</evidence>
<dbReference type="GO" id="GO:0005634">
    <property type="term" value="C:nucleus"/>
    <property type="evidence" value="ECO:0007669"/>
    <property type="project" value="UniProtKB-SubCell"/>
</dbReference>
<protein>
    <recommendedName>
        <fullName evidence="8">TF-B3 domain-containing protein</fullName>
    </recommendedName>
</protein>
<keyword evidence="3" id="KW-0238">DNA-binding</keyword>
<dbReference type="AlphaFoldDB" id="A0AAE1VDZ4"/>
<evidence type="ECO:0000256" key="3">
    <source>
        <dbReference type="ARBA" id="ARBA00023125"/>
    </source>
</evidence>
<evidence type="ECO:0000256" key="5">
    <source>
        <dbReference type="ARBA" id="ARBA00023242"/>
    </source>
</evidence>
<accession>A0AAE1VDZ4</accession>
<evidence type="ECO:0000313" key="6">
    <source>
        <dbReference type="EMBL" id="KAK4360161.1"/>
    </source>
</evidence>
<evidence type="ECO:0008006" key="8">
    <source>
        <dbReference type="Google" id="ProtNLM"/>
    </source>
</evidence>
<comment type="caution">
    <text evidence="6">The sequence shown here is derived from an EMBL/GenBank/DDBJ whole genome shotgun (WGS) entry which is preliminary data.</text>
</comment>
<sequence length="144" mass="16682">MKYGAELWDVVFLEVPSGAIWEVKLQKSNGMTWLKEGWNQFKEYYSIGRDITPENFVNIVGDASHKKAGRPETQNNSCDDIMNNSLRNKTAKVTKVEDHSYSKRQKSGIPVFRPNRVQLEKPDVEEDLSCATQQYKRKEIKEKL</sequence>
<comment type="subcellular location">
    <subcellularLocation>
        <location evidence="1">Nucleus</location>
    </subcellularLocation>
</comment>
<reference evidence="6" key="1">
    <citation type="submission" date="2023-12" db="EMBL/GenBank/DDBJ databases">
        <title>Genome assembly of Anisodus tanguticus.</title>
        <authorList>
            <person name="Wang Y.-J."/>
        </authorList>
    </citation>
    <scope>NUCLEOTIDE SEQUENCE</scope>
    <source>
        <strain evidence="6">KB-2021</strain>
        <tissue evidence="6">Leaf</tissue>
    </source>
</reference>
<dbReference type="InterPro" id="IPR015300">
    <property type="entry name" value="DNA-bd_pseudobarrel_sf"/>
</dbReference>
<evidence type="ECO:0000256" key="1">
    <source>
        <dbReference type="ARBA" id="ARBA00004123"/>
    </source>
</evidence>